<comment type="caution">
    <text evidence="1">The sequence shown here is derived from an EMBL/GenBank/DDBJ whole genome shotgun (WGS) entry which is preliminary data.</text>
</comment>
<protein>
    <submittedName>
        <fullName evidence="1">Uncharacterized protein</fullName>
    </submittedName>
</protein>
<evidence type="ECO:0000313" key="2">
    <source>
        <dbReference type="Proteomes" id="UP001205612"/>
    </source>
</evidence>
<keyword evidence="2" id="KW-1185">Reference proteome</keyword>
<reference evidence="1 2" key="1">
    <citation type="submission" date="2022-08" db="EMBL/GenBank/DDBJ databases">
        <authorList>
            <person name="Somphong A."/>
            <person name="Phongsopitanun W."/>
        </authorList>
    </citation>
    <scope>NUCLEOTIDE SEQUENCE [LARGE SCALE GENOMIC DNA]</scope>
    <source>
        <strain evidence="1 2">LP11</strain>
    </source>
</reference>
<proteinExistence type="predicted"/>
<evidence type="ECO:0000313" key="1">
    <source>
        <dbReference type="EMBL" id="MCS0603383.1"/>
    </source>
</evidence>
<dbReference type="Proteomes" id="UP001205612">
    <property type="component" value="Unassembled WGS sequence"/>
</dbReference>
<dbReference type="EMBL" id="JANUGP010000014">
    <property type="protein sequence ID" value="MCS0603383.1"/>
    <property type="molecule type" value="Genomic_DNA"/>
</dbReference>
<organism evidence="1 2">
    <name type="scientific">Streptomyces pyxinicus</name>
    <dbReference type="NCBI Taxonomy" id="2970331"/>
    <lineage>
        <taxon>Bacteria</taxon>
        <taxon>Bacillati</taxon>
        <taxon>Actinomycetota</taxon>
        <taxon>Actinomycetes</taxon>
        <taxon>Kitasatosporales</taxon>
        <taxon>Streptomycetaceae</taxon>
        <taxon>Streptomyces</taxon>
    </lineage>
</organism>
<accession>A0ABT2B4C7</accession>
<gene>
    <name evidence="1" type="ORF">NX794_19505</name>
</gene>
<name>A0ABT2B4C7_9ACTN</name>
<dbReference type="RefSeq" id="WP_258779860.1">
    <property type="nucleotide sequence ID" value="NZ_JANUGP010000014.1"/>
</dbReference>
<sequence>MNGPEVVRPGDLGAPAPSLERTELVGFRVRLDAGALRTEVVVGAFAPE</sequence>